<evidence type="ECO:0000259" key="1">
    <source>
        <dbReference type="Pfam" id="PF00561"/>
    </source>
</evidence>
<dbReference type="EMBL" id="JACIEV010000004">
    <property type="protein sequence ID" value="MBB4153750.1"/>
    <property type="molecule type" value="Genomic_DNA"/>
</dbReference>
<dbReference type="AlphaFoldDB" id="A0A840F747"/>
<gene>
    <name evidence="2" type="ORF">GGQ80_001656</name>
</gene>
<proteinExistence type="predicted"/>
<dbReference type="SUPFAM" id="SSF53474">
    <property type="entry name" value="alpha/beta-Hydrolases"/>
    <property type="match status" value="1"/>
</dbReference>
<keyword evidence="3" id="KW-1185">Reference proteome</keyword>
<reference evidence="2 3" key="1">
    <citation type="submission" date="2020-08" db="EMBL/GenBank/DDBJ databases">
        <title>Genomic Encyclopedia of Type Strains, Phase IV (KMG-IV): sequencing the most valuable type-strain genomes for metagenomic binning, comparative biology and taxonomic classification.</title>
        <authorList>
            <person name="Goeker M."/>
        </authorList>
    </citation>
    <scope>NUCLEOTIDE SEQUENCE [LARGE SCALE GENOMIC DNA]</scope>
    <source>
        <strain evidence="2 3">YC6723</strain>
    </source>
</reference>
<dbReference type="Gene3D" id="3.40.50.1820">
    <property type="entry name" value="alpha/beta hydrolase"/>
    <property type="match status" value="1"/>
</dbReference>
<organism evidence="2 3">
    <name type="scientific">Sphingomonas jinjuensis</name>
    <dbReference type="NCBI Taxonomy" id="535907"/>
    <lineage>
        <taxon>Bacteria</taxon>
        <taxon>Pseudomonadati</taxon>
        <taxon>Pseudomonadota</taxon>
        <taxon>Alphaproteobacteria</taxon>
        <taxon>Sphingomonadales</taxon>
        <taxon>Sphingomonadaceae</taxon>
        <taxon>Sphingomonas</taxon>
    </lineage>
</organism>
<sequence length="237" mass="25131">MVLTPRAPSKALWAAELPRAAWMVATWWRHRAMLAAAPRGDGRAVMVLPGLFNSDRSNAVMRGFLRRLGYRAEGWGLGRNLGVQTVGADAERLIARVEALAAEAGPVTLIGVSLGGIMARLVAHRRPDLVAQVVTVSSPFAGSGKATNVWRAFEWMTGERLDDPAVVARSEAIATPLPCPSVAIWSRSDGLVAGEICRDGHGVAVEVRSSHLGVQLRPKVLVAVAVAVAASHRPSSS</sequence>
<feature type="domain" description="AB hydrolase-1" evidence="1">
    <location>
        <begin position="104"/>
        <end position="152"/>
    </location>
</feature>
<dbReference type="RefSeq" id="WP_343050951.1">
    <property type="nucleotide sequence ID" value="NZ_JACIEV010000004.1"/>
</dbReference>
<dbReference type="InterPro" id="IPR029058">
    <property type="entry name" value="AB_hydrolase_fold"/>
</dbReference>
<dbReference type="InterPro" id="IPR000073">
    <property type="entry name" value="AB_hydrolase_1"/>
</dbReference>
<dbReference type="Proteomes" id="UP000529795">
    <property type="component" value="Unassembled WGS sequence"/>
</dbReference>
<evidence type="ECO:0000313" key="3">
    <source>
        <dbReference type="Proteomes" id="UP000529795"/>
    </source>
</evidence>
<evidence type="ECO:0000313" key="2">
    <source>
        <dbReference type="EMBL" id="MBB4153750.1"/>
    </source>
</evidence>
<name>A0A840F747_9SPHN</name>
<accession>A0A840F747</accession>
<dbReference type="Pfam" id="PF00561">
    <property type="entry name" value="Abhydrolase_1"/>
    <property type="match status" value="1"/>
</dbReference>
<comment type="caution">
    <text evidence="2">The sequence shown here is derived from an EMBL/GenBank/DDBJ whole genome shotgun (WGS) entry which is preliminary data.</text>
</comment>
<protein>
    <submittedName>
        <fullName evidence="2">Pimeloyl-ACP methyl ester carboxylesterase</fullName>
    </submittedName>
</protein>